<dbReference type="Gene3D" id="1.10.110.10">
    <property type="entry name" value="Plant lipid-transfer and hydrophobic proteins"/>
    <property type="match status" value="1"/>
</dbReference>
<dbReference type="GO" id="GO:0009627">
    <property type="term" value="P:systemic acquired resistance"/>
    <property type="evidence" value="ECO:0007669"/>
    <property type="project" value="InterPro"/>
</dbReference>
<protein>
    <recommendedName>
        <fullName evidence="2">Bifunctional inhibitor/plant lipid transfer protein/seed storage helical domain-containing protein</fullName>
    </recommendedName>
</protein>
<dbReference type="Pfam" id="PF14368">
    <property type="entry name" value="LTP_2"/>
    <property type="match status" value="1"/>
</dbReference>
<name>A0AAN7JRY2_9MYRT</name>
<gene>
    <name evidence="3" type="ORF">SAY87_022128</name>
</gene>
<dbReference type="EMBL" id="JAXIOK010000016">
    <property type="protein sequence ID" value="KAK4753330.1"/>
    <property type="molecule type" value="Genomic_DNA"/>
</dbReference>
<dbReference type="PANTHER" id="PTHR33122:SF43">
    <property type="entry name" value="BIFUNCTIONAL INHIBITOR_PLANT LIPID TRANSFER PROTEIN_SEED STORAGE HELICAL DOMAIN-CONTAINING PROTEIN"/>
    <property type="match status" value="1"/>
</dbReference>
<sequence length="112" mass="11980">MAMSKTGLRLLAVAVAVFALVQVEATEVCNIDTDQLAECLPAVTGKSPSPPTRRCCEAIRHGDMNCLCQYKSVLPSLGIPPENAFALPKKCGMNSQPKCRGGQQHFHAPNSL</sequence>
<feature type="chain" id="PRO_5042853869" description="Bifunctional inhibitor/plant lipid transfer protein/seed storage helical domain-containing protein" evidence="1">
    <location>
        <begin position="26"/>
        <end position="112"/>
    </location>
</feature>
<feature type="domain" description="Bifunctional inhibitor/plant lipid transfer protein/seed storage helical" evidence="2">
    <location>
        <begin position="29"/>
        <end position="99"/>
    </location>
</feature>
<dbReference type="AlphaFoldDB" id="A0AAN7JRY2"/>
<evidence type="ECO:0000313" key="4">
    <source>
        <dbReference type="Proteomes" id="UP001345219"/>
    </source>
</evidence>
<dbReference type="InterPro" id="IPR039265">
    <property type="entry name" value="DIR1-like"/>
</dbReference>
<feature type="signal peptide" evidence="1">
    <location>
        <begin position="1"/>
        <end position="25"/>
    </location>
</feature>
<dbReference type="SUPFAM" id="SSF47699">
    <property type="entry name" value="Bifunctional inhibitor/lipid-transfer protein/seed storage 2S albumin"/>
    <property type="match status" value="1"/>
</dbReference>
<keyword evidence="4" id="KW-1185">Reference proteome</keyword>
<dbReference type="InterPro" id="IPR044741">
    <property type="entry name" value="NsLTP-like"/>
</dbReference>
<keyword evidence="1" id="KW-0732">Signal</keyword>
<evidence type="ECO:0000313" key="3">
    <source>
        <dbReference type="EMBL" id="KAK4753330.1"/>
    </source>
</evidence>
<dbReference type="Proteomes" id="UP001345219">
    <property type="component" value="Chromosome 16"/>
</dbReference>
<reference evidence="3 4" key="1">
    <citation type="journal article" date="2023" name="Hortic Res">
        <title>Pangenome of water caltrop reveals structural variations and asymmetric subgenome divergence after allopolyploidization.</title>
        <authorList>
            <person name="Zhang X."/>
            <person name="Chen Y."/>
            <person name="Wang L."/>
            <person name="Yuan Y."/>
            <person name="Fang M."/>
            <person name="Shi L."/>
            <person name="Lu R."/>
            <person name="Comes H.P."/>
            <person name="Ma Y."/>
            <person name="Chen Y."/>
            <person name="Huang G."/>
            <person name="Zhou Y."/>
            <person name="Zheng Z."/>
            <person name="Qiu Y."/>
        </authorList>
    </citation>
    <scope>NUCLEOTIDE SEQUENCE [LARGE SCALE GENOMIC DNA]</scope>
    <source>
        <tissue evidence="3">Roots</tissue>
    </source>
</reference>
<dbReference type="PANTHER" id="PTHR33122">
    <property type="entry name" value="LIPID BINDING PROTEIN-RELATED"/>
    <property type="match status" value="1"/>
</dbReference>
<organism evidence="3 4">
    <name type="scientific">Trapa incisa</name>
    <dbReference type="NCBI Taxonomy" id="236973"/>
    <lineage>
        <taxon>Eukaryota</taxon>
        <taxon>Viridiplantae</taxon>
        <taxon>Streptophyta</taxon>
        <taxon>Embryophyta</taxon>
        <taxon>Tracheophyta</taxon>
        <taxon>Spermatophyta</taxon>
        <taxon>Magnoliopsida</taxon>
        <taxon>eudicotyledons</taxon>
        <taxon>Gunneridae</taxon>
        <taxon>Pentapetalae</taxon>
        <taxon>rosids</taxon>
        <taxon>malvids</taxon>
        <taxon>Myrtales</taxon>
        <taxon>Lythraceae</taxon>
        <taxon>Trapa</taxon>
    </lineage>
</organism>
<evidence type="ECO:0000259" key="2">
    <source>
        <dbReference type="SMART" id="SM00499"/>
    </source>
</evidence>
<evidence type="ECO:0000256" key="1">
    <source>
        <dbReference type="SAM" id="SignalP"/>
    </source>
</evidence>
<accession>A0AAN7JRY2</accession>
<dbReference type="InterPro" id="IPR036312">
    <property type="entry name" value="Bifun_inhib/LTP/seed_sf"/>
</dbReference>
<dbReference type="GO" id="GO:0005504">
    <property type="term" value="F:fatty acid binding"/>
    <property type="evidence" value="ECO:0007669"/>
    <property type="project" value="InterPro"/>
</dbReference>
<dbReference type="CDD" id="cd04660">
    <property type="entry name" value="nsLTP_like"/>
    <property type="match status" value="1"/>
</dbReference>
<proteinExistence type="predicted"/>
<comment type="caution">
    <text evidence="3">The sequence shown here is derived from an EMBL/GenBank/DDBJ whole genome shotgun (WGS) entry which is preliminary data.</text>
</comment>
<dbReference type="SMART" id="SM00499">
    <property type="entry name" value="AAI"/>
    <property type="match status" value="1"/>
</dbReference>
<dbReference type="InterPro" id="IPR016140">
    <property type="entry name" value="Bifunc_inhib/LTP/seed_store"/>
</dbReference>